<dbReference type="RefSeq" id="WP_006862444.1">
    <property type="nucleotide sequence ID" value="NZ_ACCL02000011.1"/>
</dbReference>
<accession>C6LG99</accession>
<protein>
    <recommendedName>
        <fullName evidence="4">NAD(+) diphosphatase</fullName>
        <ecNumber evidence="4">3.6.1.22</ecNumber>
    </recommendedName>
</protein>
<dbReference type="Proteomes" id="UP000005561">
    <property type="component" value="Unassembled WGS sequence"/>
</dbReference>
<evidence type="ECO:0000259" key="10">
    <source>
        <dbReference type="PROSITE" id="PS51462"/>
    </source>
</evidence>
<dbReference type="Pfam" id="PF00293">
    <property type="entry name" value="NUDIX"/>
    <property type="match status" value="1"/>
</dbReference>
<reference evidence="11" key="1">
    <citation type="submission" date="2009-07" db="EMBL/GenBank/DDBJ databases">
        <authorList>
            <person name="Weinstock G."/>
            <person name="Sodergren E."/>
            <person name="Clifton S."/>
            <person name="Fulton L."/>
            <person name="Fulton B."/>
            <person name="Courtney L."/>
            <person name="Fronick C."/>
            <person name="Harrison M."/>
            <person name="Strong C."/>
            <person name="Farmer C."/>
            <person name="Delahaunty K."/>
            <person name="Markovic C."/>
            <person name="Hall O."/>
            <person name="Minx P."/>
            <person name="Tomlinson C."/>
            <person name="Mitreva M."/>
            <person name="Nelson J."/>
            <person name="Hou S."/>
            <person name="Wollam A."/>
            <person name="Pepin K.H."/>
            <person name="Johnson M."/>
            <person name="Bhonagiri V."/>
            <person name="Nash W.E."/>
            <person name="Warren W."/>
            <person name="Chinwalla A."/>
            <person name="Mardis E.R."/>
            <person name="Wilson R.K."/>
        </authorList>
    </citation>
    <scope>NUCLEOTIDE SEQUENCE [LARGE SCALE GENOMIC DNA]</scope>
    <source>
        <strain evidence="11">DSM 14469</strain>
    </source>
</reference>
<keyword evidence="12" id="KW-1185">Reference proteome</keyword>
<dbReference type="EMBL" id="ACCL02000011">
    <property type="protein sequence ID" value="EET60463.1"/>
    <property type="molecule type" value="Genomic_DNA"/>
</dbReference>
<dbReference type="GO" id="GO:0046872">
    <property type="term" value="F:metal ion binding"/>
    <property type="evidence" value="ECO:0007669"/>
    <property type="project" value="UniProtKB-KW"/>
</dbReference>
<dbReference type="SUPFAM" id="SSF55811">
    <property type="entry name" value="Nudix"/>
    <property type="match status" value="1"/>
</dbReference>
<dbReference type="PANTHER" id="PTHR42904:SF6">
    <property type="entry name" value="NAD-CAPPED RNA HYDROLASE NUDT12"/>
    <property type="match status" value="1"/>
</dbReference>
<evidence type="ECO:0000256" key="4">
    <source>
        <dbReference type="ARBA" id="ARBA00012381"/>
    </source>
</evidence>
<gene>
    <name evidence="11" type="ORF">BRYFOR_07659</name>
</gene>
<dbReference type="PROSITE" id="PS00893">
    <property type="entry name" value="NUDIX_BOX"/>
    <property type="match status" value="1"/>
</dbReference>
<dbReference type="AlphaFoldDB" id="C6LG99"/>
<comment type="catalytic activity">
    <reaction evidence="9">
        <text>a 5'-end NAD(+)-phospho-ribonucleoside in mRNA + H2O = a 5'-end phospho-adenosine-phospho-ribonucleoside in mRNA + beta-nicotinamide D-ribonucleotide + 2 H(+)</text>
        <dbReference type="Rhea" id="RHEA:60876"/>
        <dbReference type="Rhea" id="RHEA-COMP:15698"/>
        <dbReference type="Rhea" id="RHEA-COMP:15719"/>
        <dbReference type="ChEBI" id="CHEBI:14649"/>
        <dbReference type="ChEBI" id="CHEBI:15377"/>
        <dbReference type="ChEBI" id="CHEBI:15378"/>
        <dbReference type="ChEBI" id="CHEBI:144029"/>
        <dbReference type="ChEBI" id="CHEBI:144051"/>
    </reaction>
    <physiologicalReaction direction="left-to-right" evidence="9">
        <dbReference type="Rhea" id="RHEA:60877"/>
    </physiologicalReaction>
</comment>
<dbReference type="STRING" id="168384.SAMN05660368_03786"/>
<evidence type="ECO:0000313" key="11">
    <source>
        <dbReference type="EMBL" id="EET60463.1"/>
    </source>
</evidence>
<keyword evidence="8" id="KW-0520">NAD</keyword>
<proteinExistence type="inferred from homology"/>
<evidence type="ECO:0000256" key="7">
    <source>
        <dbReference type="ARBA" id="ARBA00022842"/>
    </source>
</evidence>
<organism evidence="11 12">
    <name type="scientific">Marvinbryantia formatexigens DSM 14469</name>
    <dbReference type="NCBI Taxonomy" id="478749"/>
    <lineage>
        <taxon>Bacteria</taxon>
        <taxon>Bacillati</taxon>
        <taxon>Bacillota</taxon>
        <taxon>Clostridia</taxon>
        <taxon>Lachnospirales</taxon>
        <taxon>Lachnospiraceae</taxon>
        <taxon>Marvinbryantia</taxon>
    </lineage>
</organism>
<dbReference type="InterPro" id="IPR049734">
    <property type="entry name" value="NudC-like_C"/>
</dbReference>
<evidence type="ECO:0000256" key="8">
    <source>
        <dbReference type="ARBA" id="ARBA00023027"/>
    </source>
</evidence>
<dbReference type="GO" id="GO:0006742">
    <property type="term" value="P:NADP+ catabolic process"/>
    <property type="evidence" value="ECO:0007669"/>
    <property type="project" value="TreeGrafter"/>
</dbReference>
<evidence type="ECO:0000313" key="12">
    <source>
        <dbReference type="Proteomes" id="UP000005561"/>
    </source>
</evidence>
<dbReference type="Gene3D" id="3.90.79.10">
    <property type="entry name" value="Nucleoside Triphosphate Pyrophosphohydrolase"/>
    <property type="match status" value="1"/>
</dbReference>
<comment type="caution">
    <text evidence="11">The sequence shown here is derived from an EMBL/GenBank/DDBJ whole genome shotgun (WGS) entry which is preliminary data.</text>
</comment>
<evidence type="ECO:0000256" key="6">
    <source>
        <dbReference type="ARBA" id="ARBA00022801"/>
    </source>
</evidence>
<sequence>MEFKFCPDCGTRLIKKSVGDEGKIPYCEKCNRPFFDMFATCIIVLIVNQNGEAALLKQNYISNQYYNLVSGYMKPGECAEETARREVKEELGLSLSALEIIGTYWFGKKDMLMIGFIANTLDNEFVLSAEVDSACWIPVEEAIDMVHPKGSVSYALLEKFLDELR</sequence>
<dbReference type="EC" id="3.6.1.22" evidence="4"/>
<evidence type="ECO:0000256" key="3">
    <source>
        <dbReference type="ARBA" id="ARBA00009595"/>
    </source>
</evidence>
<dbReference type="PANTHER" id="PTHR42904">
    <property type="entry name" value="NUDIX HYDROLASE, NUDC SUBFAMILY"/>
    <property type="match status" value="1"/>
</dbReference>
<keyword evidence="5" id="KW-0479">Metal-binding</keyword>
<dbReference type="GO" id="GO:0019677">
    <property type="term" value="P:NAD+ catabolic process"/>
    <property type="evidence" value="ECO:0007669"/>
    <property type="project" value="TreeGrafter"/>
</dbReference>
<feature type="domain" description="Nudix hydrolase" evidence="10">
    <location>
        <begin position="36"/>
        <end position="159"/>
    </location>
</feature>
<evidence type="ECO:0000256" key="2">
    <source>
        <dbReference type="ARBA" id="ARBA00001947"/>
    </source>
</evidence>
<dbReference type="CDD" id="cd03429">
    <property type="entry name" value="NUDIX_NADH_pyrophosphatase_Nudt13"/>
    <property type="match status" value="1"/>
</dbReference>
<dbReference type="InterPro" id="IPR020084">
    <property type="entry name" value="NUDIX_hydrolase_CS"/>
</dbReference>
<comment type="similarity">
    <text evidence="3">Belongs to the Nudix hydrolase family. NudC subfamily.</text>
</comment>
<dbReference type="PROSITE" id="PS51462">
    <property type="entry name" value="NUDIX"/>
    <property type="match status" value="1"/>
</dbReference>
<dbReference type="eggNOG" id="COG2816">
    <property type="taxonomic scope" value="Bacteria"/>
</dbReference>
<dbReference type="GO" id="GO:0035529">
    <property type="term" value="F:NADH pyrophosphatase activity"/>
    <property type="evidence" value="ECO:0007669"/>
    <property type="project" value="TreeGrafter"/>
</dbReference>
<comment type="cofactor">
    <cofactor evidence="1">
        <name>Mg(2+)</name>
        <dbReference type="ChEBI" id="CHEBI:18420"/>
    </cofactor>
</comment>
<dbReference type="GO" id="GO:0005829">
    <property type="term" value="C:cytosol"/>
    <property type="evidence" value="ECO:0007669"/>
    <property type="project" value="TreeGrafter"/>
</dbReference>
<name>C6LG99_9FIRM</name>
<dbReference type="InterPro" id="IPR050241">
    <property type="entry name" value="NAD-cap_RNA_hydrolase_NudC"/>
</dbReference>
<dbReference type="InterPro" id="IPR000086">
    <property type="entry name" value="NUDIX_hydrolase_dom"/>
</dbReference>
<evidence type="ECO:0000256" key="1">
    <source>
        <dbReference type="ARBA" id="ARBA00001946"/>
    </source>
</evidence>
<keyword evidence="7" id="KW-0460">Magnesium</keyword>
<dbReference type="InterPro" id="IPR015797">
    <property type="entry name" value="NUDIX_hydrolase-like_dom_sf"/>
</dbReference>
<evidence type="ECO:0000256" key="5">
    <source>
        <dbReference type="ARBA" id="ARBA00022723"/>
    </source>
</evidence>
<keyword evidence="6 11" id="KW-0378">Hydrolase</keyword>
<comment type="cofactor">
    <cofactor evidence="2">
        <name>Zn(2+)</name>
        <dbReference type="ChEBI" id="CHEBI:29105"/>
    </cofactor>
</comment>
<evidence type="ECO:0000256" key="9">
    <source>
        <dbReference type="ARBA" id="ARBA00023679"/>
    </source>
</evidence>
<dbReference type="OrthoDB" id="9800077at2"/>